<protein>
    <submittedName>
        <fullName evidence="2">Uncharacterized protein</fullName>
    </submittedName>
</protein>
<dbReference type="EMBL" id="AK118917">
    <property type="protein sequence ID" value="BAC43500.1"/>
    <property type="molecule type" value="mRNA"/>
</dbReference>
<sequence length="63" mass="7671">MGRRGFRGSRCGKREEDNSESDSVRNRRNRWDRRRDSVGSKLDRSCDWCVRDRSCYFRFSKPH</sequence>
<organism evidence="2">
    <name type="scientific">Arabidopsis thaliana</name>
    <name type="common">Mouse-ear cress</name>
    <dbReference type="NCBI Taxonomy" id="3702"/>
    <lineage>
        <taxon>Eukaryota</taxon>
        <taxon>Viridiplantae</taxon>
        <taxon>Streptophyta</taxon>
        <taxon>Embryophyta</taxon>
        <taxon>Tracheophyta</taxon>
        <taxon>Spermatophyta</taxon>
        <taxon>Magnoliopsida</taxon>
        <taxon>eudicotyledons</taxon>
        <taxon>Gunneridae</taxon>
        <taxon>Pentapetalae</taxon>
        <taxon>rosids</taxon>
        <taxon>malvids</taxon>
        <taxon>Brassicales</taxon>
        <taxon>Brassicaceae</taxon>
        <taxon>Camelineae</taxon>
        <taxon>Arabidopsis</taxon>
    </lineage>
</organism>
<feature type="compositionally biased region" description="Basic residues" evidence="1">
    <location>
        <begin position="1"/>
        <end position="11"/>
    </location>
</feature>
<feature type="region of interest" description="Disordered" evidence="1">
    <location>
        <begin position="1"/>
        <end position="43"/>
    </location>
</feature>
<evidence type="ECO:0000313" key="2">
    <source>
        <dbReference type="EMBL" id="BAC43500.1"/>
    </source>
</evidence>
<name>Q8GWD3_ARATH</name>
<proteinExistence type="evidence at transcript level"/>
<dbReference type="AlphaFoldDB" id="Q8GWD3"/>
<reference evidence="2" key="1">
    <citation type="submission" date="2002-11" db="EMBL/GenBank/DDBJ databases">
        <title>Arabidopsis thaliana full-length cDNA.</title>
        <authorList>
            <person name="Seki M."/>
            <person name="Iida K."/>
            <person name="Satou M."/>
            <person name="Sakurai T."/>
            <person name="Akiyama K."/>
            <person name="Ishida J."/>
            <person name="Nakajima M."/>
            <person name="Enju A."/>
            <person name="Kamiya A."/>
            <person name="Narusaka M."/>
            <person name="Carninci P."/>
            <person name="Kawai J."/>
            <person name="Hayashizaki Y."/>
            <person name="Shinozaki K."/>
        </authorList>
    </citation>
    <scope>NUCLEOTIDE SEQUENCE</scope>
</reference>
<evidence type="ECO:0000256" key="1">
    <source>
        <dbReference type="SAM" id="MobiDB-lite"/>
    </source>
</evidence>
<feature type="compositionally biased region" description="Basic and acidic residues" evidence="1">
    <location>
        <begin position="33"/>
        <end position="43"/>
    </location>
</feature>
<accession>Q8GWD3</accession>